<dbReference type="Gene3D" id="1.10.3930.10">
    <property type="entry name" value="Arginine deiminase"/>
    <property type="match status" value="1"/>
</dbReference>
<protein>
    <submittedName>
        <fullName evidence="4">Arginine deiminase</fullName>
    </submittedName>
</protein>
<proteinExistence type="inferred from homology"/>
<organism evidence="4 5">
    <name type="scientific">Mycoplasma tullyi</name>
    <dbReference type="NCBI Taxonomy" id="1612150"/>
    <lineage>
        <taxon>Bacteria</taxon>
        <taxon>Bacillati</taxon>
        <taxon>Mycoplasmatota</taxon>
        <taxon>Mollicutes</taxon>
        <taxon>Mycoplasmataceae</taxon>
        <taxon>Mycoplasma</taxon>
    </lineage>
</organism>
<evidence type="ECO:0000256" key="1">
    <source>
        <dbReference type="ARBA" id="ARBA00010206"/>
    </source>
</evidence>
<evidence type="ECO:0000313" key="4">
    <source>
        <dbReference type="EMBL" id="QMT98295.1"/>
    </source>
</evidence>
<evidence type="ECO:0000256" key="3">
    <source>
        <dbReference type="SAM" id="MobiDB-lite"/>
    </source>
</evidence>
<dbReference type="GO" id="GO:0019546">
    <property type="term" value="P:L-arginine deiminase pathway"/>
    <property type="evidence" value="ECO:0007669"/>
    <property type="project" value="TreeGrafter"/>
</dbReference>
<accession>A0A7D7Y6N6</accession>
<reference evidence="4 5" key="1">
    <citation type="journal article" date="2017" name="Int. J. Syst. Evol. Microbiol.">
        <title>Mycoplasma tullyi sp. nov., isolated from penguins of the genus Spheniscus.</title>
        <authorList>
            <person name="Yavari C.A."/>
            <person name="Ramirez A.S."/>
            <person name="Nicholas R.A.J."/>
            <person name="Radford A.D."/>
            <person name="Darby A.C."/>
            <person name="Bradbury J.M."/>
        </authorList>
    </citation>
    <scope>NUCLEOTIDE SEQUENCE [LARGE SCALE GENOMIC DNA]</scope>
    <source>
        <strain evidence="4 5">56A97T</strain>
    </source>
</reference>
<dbReference type="InterPro" id="IPR003876">
    <property type="entry name" value="Arg_deiminase"/>
</dbReference>
<dbReference type="Pfam" id="PF02274">
    <property type="entry name" value="ADI"/>
    <property type="match status" value="1"/>
</dbReference>
<dbReference type="Gene3D" id="3.75.10.10">
    <property type="entry name" value="L-arginine/glycine Amidinotransferase, Chain A"/>
    <property type="match status" value="1"/>
</dbReference>
<dbReference type="AlphaFoldDB" id="A0A7D7Y6N6"/>
<feature type="region of interest" description="Disordered" evidence="3">
    <location>
        <begin position="1"/>
        <end position="32"/>
    </location>
</feature>
<dbReference type="EMBL" id="CP059674">
    <property type="protein sequence ID" value="QMT98295.1"/>
    <property type="molecule type" value="Genomic_DNA"/>
</dbReference>
<dbReference type="PANTHER" id="PTHR47271">
    <property type="entry name" value="ARGININE DEIMINASE"/>
    <property type="match status" value="1"/>
</dbReference>
<evidence type="ECO:0000256" key="2">
    <source>
        <dbReference type="ARBA" id="ARBA00022801"/>
    </source>
</evidence>
<feature type="compositionally biased region" description="Basic residues" evidence="3">
    <location>
        <begin position="1"/>
        <end position="17"/>
    </location>
</feature>
<dbReference type="Proteomes" id="UP000514704">
    <property type="component" value="Chromosome"/>
</dbReference>
<evidence type="ECO:0000313" key="5">
    <source>
        <dbReference type="Proteomes" id="UP000514704"/>
    </source>
</evidence>
<comment type="similarity">
    <text evidence="1">Belongs to the arginine deiminase family.</text>
</comment>
<dbReference type="PANTHER" id="PTHR47271:SF2">
    <property type="entry name" value="ARGININE DEIMINASE"/>
    <property type="match status" value="1"/>
</dbReference>
<keyword evidence="5" id="KW-1185">Reference proteome</keyword>
<dbReference type="KEGG" id="mtuy:H3143_02190"/>
<dbReference type="RefSeq" id="WP_182078582.1">
    <property type="nucleotide sequence ID" value="NZ_CP059674.1"/>
</dbReference>
<feature type="compositionally biased region" description="Basic and acidic residues" evidence="3">
    <location>
        <begin position="18"/>
        <end position="32"/>
    </location>
</feature>
<gene>
    <name evidence="4" type="ORF">H3143_02190</name>
</gene>
<dbReference type="SUPFAM" id="SSF55909">
    <property type="entry name" value="Pentein"/>
    <property type="match status" value="1"/>
</dbReference>
<dbReference type="PRINTS" id="PR01466">
    <property type="entry name" value="ARGDEIMINASE"/>
</dbReference>
<sequence length="466" mass="53694">MAAKKKKTTKRSVKVSKKKVEDTKLSSTKEDNQPIVKVDNQLTTLDDRDSRLKEKTSLNFNVYNNSSKLKEVIIYRPGIEVERIIKKNNTTFSSAKHLERIQREHDILSAILQKNDVKVQYLNLMLASALDSLDDQLKEEFIQRFILEANVTSLSAFNTLFNYFRSFDSNLEMINAMIAGVRKNEVPSLIINRFSDLVLDDSAYYIQPLSDFLLQAKYFGVIGNGVVIYQHNDDYFNRHTLFYEYLVKFHSRFNNVNLYFSRNNDKCYLSSDDILLINKNTLLISVSEHTNILGIETFARNLYNDPKNKILRIIVCARKNSDQFISMNQLISSLDYDKFIVHQKALGEMVFFELLDSEQKDIDGLNKLEFKEIEISFESLIELIIKRRPKFILSGGGDELNGISEAKNSALEVLMVKPTEVIVYDRNKITNQLLLQQGLVVHYLPSAELARTNSGVNNLVIPLIRE</sequence>
<dbReference type="GO" id="GO:0016990">
    <property type="term" value="F:arginine deiminase activity"/>
    <property type="evidence" value="ECO:0007669"/>
    <property type="project" value="InterPro"/>
</dbReference>
<keyword evidence="2" id="KW-0378">Hydrolase</keyword>
<name>A0A7D7Y6N6_9MOLU</name>